<keyword evidence="4" id="KW-1185">Reference proteome</keyword>
<feature type="transmembrane region" description="Helical" evidence="1">
    <location>
        <begin position="220"/>
        <end position="245"/>
    </location>
</feature>
<feature type="transmembrane region" description="Helical" evidence="1">
    <location>
        <begin position="177"/>
        <end position="199"/>
    </location>
</feature>
<proteinExistence type="predicted"/>
<sequence>MSTGNTIPGPPPFGSEVAILPFAGALWGAICVQTFLYFVHQSKRDAMGLKLLVRLSGYGIQSPTKNPFAHRFKVPPGSSTQDILLQASTEWGQTGKLFSIGQGFLWSLFCDTFASCPVQIFFALRLYRFSGNRKIYLIFFIPIAVAQPILYIVFLAFCYQGNLNSEATLVAVQNLLIAIWSLSAGADVLIAGCLLYYVHSLKTKGVLVGFASADHILDRIIVLTVNTGVWTAIVSVLTIALLTGLPSNPSYTAVTFLICPLYGNTLLANLNSRSYIAGKDWAEPSDSDLPKIAFASRLSAGSTTNATSGRLGTISEDQHLKSATIAEGSSSRITSATAVFVEQV</sequence>
<gene>
    <name evidence="3" type="ORF">D9757_006879</name>
</gene>
<dbReference type="AlphaFoldDB" id="A0A8H5HPU2"/>
<feature type="domain" description="DUF6534" evidence="2">
    <location>
        <begin position="183"/>
        <end position="274"/>
    </location>
</feature>
<dbReference type="PANTHER" id="PTHR40465:SF1">
    <property type="entry name" value="DUF6534 DOMAIN-CONTAINING PROTEIN"/>
    <property type="match status" value="1"/>
</dbReference>
<reference evidence="3 4" key="1">
    <citation type="journal article" date="2020" name="ISME J.">
        <title>Uncovering the hidden diversity of litter-decomposition mechanisms in mushroom-forming fungi.</title>
        <authorList>
            <person name="Floudas D."/>
            <person name="Bentzer J."/>
            <person name="Ahren D."/>
            <person name="Johansson T."/>
            <person name="Persson P."/>
            <person name="Tunlid A."/>
        </authorList>
    </citation>
    <scope>NUCLEOTIDE SEQUENCE [LARGE SCALE GENOMIC DNA]</scope>
    <source>
        <strain evidence="3 4">CBS 406.79</strain>
    </source>
</reference>
<keyword evidence="1" id="KW-0472">Membrane</keyword>
<feature type="transmembrane region" description="Helical" evidence="1">
    <location>
        <begin position="135"/>
        <end position="157"/>
    </location>
</feature>
<evidence type="ECO:0000313" key="3">
    <source>
        <dbReference type="EMBL" id="KAF5387242.1"/>
    </source>
</evidence>
<keyword evidence="1" id="KW-1133">Transmembrane helix</keyword>
<dbReference type="Pfam" id="PF20152">
    <property type="entry name" value="DUF6534"/>
    <property type="match status" value="1"/>
</dbReference>
<protein>
    <recommendedName>
        <fullName evidence="2">DUF6534 domain-containing protein</fullName>
    </recommendedName>
</protein>
<accession>A0A8H5HPU2</accession>
<feature type="transmembrane region" description="Helical" evidence="1">
    <location>
        <begin position="18"/>
        <end position="39"/>
    </location>
</feature>
<dbReference type="InterPro" id="IPR045339">
    <property type="entry name" value="DUF6534"/>
</dbReference>
<organism evidence="3 4">
    <name type="scientific">Collybiopsis confluens</name>
    <dbReference type="NCBI Taxonomy" id="2823264"/>
    <lineage>
        <taxon>Eukaryota</taxon>
        <taxon>Fungi</taxon>
        <taxon>Dikarya</taxon>
        <taxon>Basidiomycota</taxon>
        <taxon>Agaricomycotina</taxon>
        <taxon>Agaricomycetes</taxon>
        <taxon>Agaricomycetidae</taxon>
        <taxon>Agaricales</taxon>
        <taxon>Marasmiineae</taxon>
        <taxon>Omphalotaceae</taxon>
        <taxon>Collybiopsis</taxon>
    </lineage>
</organism>
<dbReference type="PANTHER" id="PTHR40465">
    <property type="entry name" value="CHROMOSOME 1, WHOLE GENOME SHOTGUN SEQUENCE"/>
    <property type="match status" value="1"/>
</dbReference>
<dbReference type="OrthoDB" id="2884999at2759"/>
<dbReference type="EMBL" id="JAACJN010000034">
    <property type="protein sequence ID" value="KAF5387242.1"/>
    <property type="molecule type" value="Genomic_DNA"/>
</dbReference>
<name>A0A8H5HPU2_9AGAR</name>
<feature type="transmembrane region" description="Helical" evidence="1">
    <location>
        <begin position="251"/>
        <end position="270"/>
    </location>
</feature>
<evidence type="ECO:0000313" key="4">
    <source>
        <dbReference type="Proteomes" id="UP000518752"/>
    </source>
</evidence>
<evidence type="ECO:0000259" key="2">
    <source>
        <dbReference type="Pfam" id="PF20152"/>
    </source>
</evidence>
<keyword evidence="1" id="KW-0812">Transmembrane</keyword>
<evidence type="ECO:0000256" key="1">
    <source>
        <dbReference type="SAM" id="Phobius"/>
    </source>
</evidence>
<comment type="caution">
    <text evidence="3">The sequence shown here is derived from an EMBL/GenBank/DDBJ whole genome shotgun (WGS) entry which is preliminary data.</text>
</comment>
<dbReference type="Proteomes" id="UP000518752">
    <property type="component" value="Unassembled WGS sequence"/>
</dbReference>